<protein>
    <submittedName>
        <fullName evidence="2">Uncharacterized protein</fullName>
    </submittedName>
</protein>
<dbReference type="AlphaFoldDB" id="A0A423FDH8"/>
<name>A0A423FDH8_9PSED</name>
<feature type="compositionally biased region" description="Pro residues" evidence="1">
    <location>
        <begin position="25"/>
        <end position="36"/>
    </location>
</feature>
<evidence type="ECO:0000313" key="2">
    <source>
        <dbReference type="EMBL" id="ROM55131.1"/>
    </source>
</evidence>
<reference evidence="2 3" key="1">
    <citation type="submission" date="2016-10" db="EMBL/GenBank/DDBJ databases">
        <title>Comparative genome analysis of multiple Pseudomonas spp. focuses on biocontrol and plant growth promoting traits.</title>
        <authorList>
            <person name="Tao X.-Y."/>
            <person name="Taylor C.G."/>
        </authorList>
    </citation>
    <scope>NUCLEOTIDE SEQUENCE [LARGE SCALE GENOMIC DNA]</scope>
    <source>
        <strain evidence="2 3">29G9</strain>
    </source>
</reference>
<feature type="region of interest" description="Disordered" evidence="1">
    <location>
        <begin position="1"/>
        <end position="63"/>
    </location>
</feature>
<sequence length="63" mass="6761">MIDVFFSVSPDYSSLHQDRSVTPDRQPPAKPKPAPGPSIDFSDRRKKPGRPGNLDSLGGGAVL</sequence>
<gene>
    <name evidence="2" type="ORF">BK648_06420</name>
</gene>
<proteinExistence type="predicted"/>
<comment type="caution">
    <text evidence="2">The sequence shown here is derived from an EMBL/GenBank/DDBJ whole genome shotgun (WGS) entry which is preliminary data.</text>
</comment>
<evidence type="ECO:0000256" key="1">
    <source>
        <dbReference type="SAM" id="MobiDB-lite"/>
    </source>
</evidence>
<organism evidence="2 3">
    <name type="scientific">Pseudomonas poae</name>
    <dbReference type="NCBI Taxonomy" id="200451"/>
    <lineage>
        <taxon>Bacteria</taxon>
        <taxon>Pseudomonadati</taxon>
        <taxon>Pseudomonadota</taxon>
        <taxon>Gammaproteobacteria</taxon>
        <taxon>Pseudomonadales</taxon>
        <taxon>Pseudomonadaceae</taxon>
        <taxon>Pseudomonas</taxon>
    </lineage>
</organism>
<dbReference type="RefSeq" id="WP_123715310.1">
    <property type="nucleotide sequence ID" value="NZ_MOAY01000027.1"/>
</dbReference>
<accession>A0A423FDH8</accession>
<dbReference type="Proteomes" id="UP000284656">
    <property type="component" value="Unassembled WGS sequence"/>
</dbReference>
<dbReference type="EMBL" id="MOAY01000027">
    <property type="protein sequence ID" value="ROM55131.1"/>
    <property type="molecule type" value="Genomic_DNA"/>
</dbReference>
<evidence type="ECO:0000313" key="3">
    <source>
        <dbReference type="Proteomes" id="UP000284656"/>
    </source>
</evidence>